<dbReference type="AlphaFoldDB" id="A0A098TIA3"/>
<organism evidence="1 2">
    <name type="scientific">Neosynechococcus sphagnicola sy1</name>
    <dbReference type="NCBI Taxonomy" id="1497020"/>
    <lineage>
        <taxon>Bacteria</taxon>
        <taxon>Bacillati</taxon>
        <taxon>Cyanobacteriota</taxon>
        <taxon>Cyanophyceae</taxon>
        <taxon>Neosynechococcales</taxon>
        <taxon>Neosynechococcaceae</taxon>
        <taxon>Neosynechococcus</taxon>
    </lineage>
</organism>
<keyword evidence="2" id="KW-1185">Reference proteome</keyword>
<dbReference type="Proteomes" id="UP000030170">
    <property type="component" value="Unassembled WGS sequence"/>
</dbReference>
<evidence type="ECO:0000313" key="2">
    <source>
        <dbReference type="Proteomes" id="UP000030170"/>
    </source>
</evidence>
<protein>
    <submittedName>
        <fullName evidence="1">Uncharacterized protein</fullName>
    </submittedName>
</protein>
<accession>A0A098TIA3</accession>
<dbReference type="EMBL" id="JJML01000047">
    <property type="protein sequence ID" value="KGF71839.1"/>
    <property type="molecule type" value="Genomic_DNA"/>
</dbReference>
<sequence>MLSPSLHRWGGTLGQFPTVVNGLLGLGNFFAGNYQSHQCLLSRLGMDVWILLVDQFQIGDRRRVIPQLQGSQTIG</sequence>
<name>A0A098TIA3_9CYAN</name>
<proteinExistence type="predicted"/>
<evidence type="ECO:0000313" key="1">
    <source>
        <dbReference type="EMBL" id="KGF71839.1"/>
    </source>
</evidence>
<gene>
    <name evidence="1" type="ORF">DO97_14945</name>
</gene>
<reference evidence="1 2" key="1">
    <citation type="journal article" date="2014" name="Mol. Ecol.">
        <title>Evolution of Synechococcus.</title>
        <authorList>
            <person name="Dvorak P."/>
            <person name="Casamatta D."/>
            <person name="Hasler P."/>
            <person name="Poulickova A."/>
            <person name="Ondrej V."/>
            <person name="Sanges R."/>
        </authorList>
    </citation>
    <scope>NUCLEOTIDE SEQUENCE [LARGE SCALE GENOMIC DNA]</scope>
    <source>
        <strain evidence="1 2">CAUP A 1101</strain>
    </source>
</reference>
<comment type="caution">
    <text evidence="1">The sequence shown here is derived from an EMBL/GenBank/DDBJ whole genome shotgun (WGS) entry which is preliminary data.</text>
</comment>